<comment type="similarity">
    <text evidence="4">Belongs to the class I-like SAM-binding methyltransferase superfamily. RNA M5U methyltransferase family.</text>
</comment>
<comment type="caution">
    <text evidence="4">Lacks conserved residue(s) required for the propagation of feature annotation.</text>
</comment>
<keyword evidence="3 4" id="KW-0949">S-adenosyl-L-methionine</keyword>
<dbReference type="InterPro" id="IPR029063">
    <property type="entry name" value="SAM-dependent_MTases_sf"/>
</dbReference>
<dbReference type="EMBL" id="CP073100">
    <property type="protein sequence ID" value="QUE53031.1"/>
    <property type="molecule type" value="Genomic_DNA"/>
</dbReference>
<dbReference type="GO" id="GO:0008173">
    <property type="term" value="F:RNA methyltransferase activity"/>
    <property type="evidence" value="ECO:0007669"/>
    <property type="project" value="InterPro"/>
</dbReference>
<proteinExistence type="inferred from homology"/>
<dbReference type="Proteomes" id="UP000676169">
    <property type="component" value="Chromosome"/>
</dbReference>
<keyword evidence="2 4" id="KW-0808">Transferase</keyword>
<keyword evidence="1 4" id="KW-0489">Methyltransferase</keyword>
<reference evidence="5" key="1">
    <citation type="submission" date="2021-04" db="EMBL/GenBank/DDBJ databases">
        <title>Luteolibacter sp. 32A isolated from the skin of an Anderson's salamander (Ambystoma andersonii).</title>
        <authorList>
            <person name="Spergser J."/>
            <person name="Busse H.-J."/>
        </authorList>
    </citation>
    <scope>NUCLEOTIDE SEQUENCE</scope>
    <source>
        <strain evidence="5">32A</strain>
    </source>
</reference>
<evidence type="ECO:0000256" key="2">
    <source>
        <dbReference type="ARBA" id="ARBA00022679"/>
    </source>
</evidence>
<protein>
    <submittedName>
        <fullName evidence="5">Uncharacterized protein</fullName>
    </submittedName>
</protein>
<dbReference type="GO" id="GO:0032259">
    <property type="term" value="P:methylation"/>
    <property type="evidence" value="ECO:0007669"/>
    <property type="project" value="UniProtKB-KW"/>
</dbReference>
<keyword evidence="6" id="KW-1185">Reference proteome</keyword>
<dbReference type="PROSITE" id="PS01231">
    <property type="entry name" value="TRMA_2"/>
    <property type="match status" value="1"/>
</dbReference>
<sequence length="48" mass="5595">MIHAACDPATQVRDLAIMQEHGFKLEDVQPFDLFPHTRHLECVMTFVR</sequence>
<name>A0A975J307_9BACT</name>
<dbReference type="InterPro" id="IPR010280">
    <property type="entry name" value="U5_MeTrfase_fam"/>
</dbReference>
<dbReference type="PANTHER" id="PTHR11061:SF30">
    <property type="entry name" value="TRNA (URACIL(54)-C(5))-METHYLTRANSFERASE"/>
    <property type="match status" value="1"/>
</dbReference>
<organism evidence="5 6">
    <name type="scientific">Luteolibacter ambystomatis</name>
    <dbReference type="NCBI Taxonomy" id="2824561"/>
    <lineage>
        <taxon>Bacteria</taxon>
        <taxon>Pseudomonadati</taxon>
        <taxon>Verrucomicrobiota</taxon>
        <taxon>Verrucomicrobiia</taxon>
        <taxon>Verrucomicrobiales</taxon>
        <taxon>Verrucomicrobiaceae</taxon>
        <taxon>Luteolibacter</taxon>
    </lineage>
</organism>
<dbReference type="InterPro" id="IPR030391">
    <property type="entry name" value="MeTrfase_TrmA_CS"/>
</dbReference>
<evidence type="ECO:0000313" key="6">
    <source>
        <dbReference type="Proteomes" id="UP000676169"/>
    </source>
</evidence>
<accession>A0A975J307</accession>
<evidence type="ECO:0000313" key="5">
    <source>
        <dbReference type="EMBL" id="QUE53031.1"/>
    </source>
</evidence>
<gene>
    <name evidence="5" type="ORF">KBB96_09085</name>
</gene>
<dbReference type="RefSeq" id="WP_211634375.1">
    <property type="nucleotide sequence ID" value="NZ_CP073100.1"/>
</dbReference>
<dbReference type="SUPFAM" id="SSF53335">
    <property type="entry name" value="S-adenosyl-L-methionine-dependent methyltransferases"/>
    <property type="match status" value="1"/>
</dbReference>
<dbReference type="AlphaFoldDB" id="A0A975J307"/>
<dbReference type="Gene3D" id="3.40.50.150">
    <property type="entry name" value="Vaccinia Virus protein VP39"/>
    <property type="match status" value="1"/>
</dbReference>
<dbReference type="KEGG" id="lamb:KBB96_09085"/>
<dbReference type="PANTHER" id="PTHR11061">
    <property type="entry name" value="RNA M5U METHYLTRANSFERASE"/>
    <property type="match status" value="1"/>
</dbReference>
<evidence type="ECO:0000256" key="3">
    <source>
        <dbReference type="ARBA" id="ARBA00022691"/>
    </source>
</evidence>
<dbReference type="PROSITE" id="PS51687">
    <property type="entry name" value="SAM_MT_RNA_M5U"/>
    <property type="match status" value="1"/>
</dbReference>
<evidence type="ECO:0000256" key="1">
    <source>
        <dbReference type="ARBA" id="ARBA00022603"/>
    </source>
</evidence>
<feature type="active site" description="Nucleophile" evidence="4">
    <location>
        <position position="6"/>
    </location>
</feature>
<dbReference type="GO" id="GO:0006396">
    <property type="term" value="P:RNA processing"/>
    <property type="evidence" value="ECO:0007669"/>
    <property type="project" value="InterPro"/>
</dbReference>
<evidence type="ECO:0000256" key="4">
    <source>
        <dbReference type="PROSITE-ProRule" id="PRU01024"/>
    </source>
</evidence>